<dbReference type="PaxDb" id="1198114-AciX9_3405"/>
<reference evidence="3" key="1">
    <citation type="submission" date="2011-01" db="EMBL/GenBank/DDBJ databases">
        <title>Complete sequence of chromosome of Acidobacterium sp. MP5ACTX9.</title>
        <authorList>
            <consortium name="US DOE Joint Genome Institute"/>
            <person name="Lucas S."/>
            <person name="Copeland A."/>
            <person name="Lapidus A."/>
            <person name="Cheng J.-F."/>
            <person name="Goodwin L."/>
            <person name="Pitluck S."/>
            <person name="Teshima H."/>
            <person name="Detter J.C."/>
            <person name="Han C."/>
            <person name="Tapia R."/>
            <person name="Land M."/>
            <person name="Hauser L."/>
            <person name="Kyrpides N."/>
            <person name="Ivanova N."/>
            <person name="Ovchinnikova G."/>
            <person name="Pagani I."/>
            <person name="Rawat S.R."/>
            <person name="Mannisto M."/>
            <person name="Haggblom M.M."/>
            <person name="Woyke T."/>
        </authorList>
    </citation>
    <scope>NUCLEOTIDE SEQUENCE [LARGE SCALE GENOMIC DNA]</scope>
    <source>
        <strain evidence="3">MP5ACTX9</strain>
    </source>
</reference>
<dbReference type="Proteomes" id="UP000000343">
    <property type="component" value="Chromosome"/>
</dbReference>
<keyword evidence="3" id="KW-1185">Reference proteome</keyword>
<feature type="region of interest" description="Disordered" evidence="1">
    <location>
        <begin position="81"/>
        <end position="100"/>
    </location>
</feature>
<proteinExistence type="predicted"/>
<dbReference type="EMBL" id="CP002480">
    <property type="protein sequence ID" value="ADW70411.1"/>
    <property type="molecule type" value="Genomic_DNA"/>
</dbReference>
<name>E8X3B0_GRATM</name>
<organism evidence="3">
    <name type="scientific">Granulicella tundricola (strain ATCC BAA-1859 / DSM 23138 / MP5ACTX9)</name>
    <dbReference type="NCBI Taxonomy" id="1198114"/>
    <lineage>
        <taxon>Bacteria</taxon>
        <taxon>Pseudomonadati</taxon>
        <taxon>Acidobacteriota</taxon>
        <taxon>Terriglobia</taxon>
        <taxon>Terriglobales</taxon>
        <taxon>Acidobacteriaceae</taxon>
        <taxon>Granulicella</taxon>
    </lineage>
</organism>
<accession>E8X3B0</accession>
<dbReference type="RefSeq" id="WP_013581723.1">
    <property type="nucleotide sequence ID" value="NC_015064.1"/>
</dbReference>
<dbReference type="AlphaFoldDB" id="E8X3B0"/>
<gene>
    <name evidence="2" type="ordered locus">AciX9_3405</name>
</gene>
<dbReference type="STRING" id="1198114.AciX9_3405"/>
<evidence type="ECO:0008006" key="4">
    <source>
        <dbReference type="Google" id="ProtNLM"/>
    </source>
</evidence>
<evidence type="ECO:0000313" key="2">
    <source>
        <dbReference type="EMBL" id="ADW70411.1"/>
    </source>
</evidence>
<dbReference type="HOGENOM" id="CLU_2301870_0_0_0"/>
<evidence type="ECO:0000256" key="1">
    <source>
        <dbReference type="SAM" id="MobiDB-lite"/>
    </source>
</evidence>
<evidence type="ECO:0000313" key="3">
    <source>
        <dbReference type="Proteomes" id="UP000000343"/>
    </source>
</evidence>
<dbReference type="eggNOG" id="COG4456">
    <property type="taxonomic scope" value="Bacteria"/>
</dbReference>
<sequence>MAANPIPHQSEFVEVEILEDESGQFLRLPEAFRLDATKVLLHRATNRRILVEPLSEKRRKWTHEEVQALADQFDAHNREFGPFMAEGRNQPPMQERDWPE</sequence>
<dbReference type="KEGG" id="acm:AciX9_3405"/>
<dbReference type="OrthoDB" id="5298361at2"/>
<protein>
    <recommendedName>
        <fullName evidence="4">SpoVT/AbrB domain-containing protein</fullName>
    </recommendedName>
</protein>